<proteinExistence type="predicted"/>
<keyword evidence="2" id="KW-1185">Reference proteome</keyword>
<accession>A0A197JI44</accession>
<sequence>MGISFWFPFIRRKGYNPALLYQSIIAKIAPDKHRRLDVLGTCYQVIRNSYSNNPPDVAHRMLEKEVRRYGSSLDMSLYIDGYQAVEKSYTAAERERPGVVFLLVSGKSLGICSVHAERGLDC</sequence>
<evidence type="ECO:0000313" key="2">
    <source>
        <dbReference type="Proteomes" id="UP000078512"/>
    </source>
</evidence>
<protein>
    <submittedName>
        <fullName evidence="1">Uncharacterized protein</fullName>
    </submittedName>
</protein>
<evidence type="ECO:0000313" key="1">
    <source>
        <dbReference type="EMBL" id="OAQ24176.1"/>
    </source>
</evidence>
<dbReference type="EMBL" id="KV442099">
    <property type="protein sequence ID" value="OAQ24176.1"/>
    <property type="molecule type" value="Genomic_DNA"/>
</dbReference>
<gene>
    <name evidence="1" type="ORF">K457DRAFT_24319</name>
</gene>
<organism evidence="1 2">
    <name type="scientific">Linnemannia elongata AG-77</name>
    <dbReference type="NCBI Taxonomy" id="1314771"/>
    <lineage>
        <taxon>Eukaryota</taxon>
        <taxon>Fungi</taxon>
        <taxon>Fungi incertae sedis</taxon>
        <taxon>Mucoromycota</taxon>
        <taxon>Mortierellomycotina</taxon>
        <taxon>Mortierellomycetes</taxon>
        <taxon>Mortierellales</taxon>
        <taxon>Mortierellaceae</taxon>
        <taxon>Linnemannia</taxon>
    </lineage>
</organism>
<reference evidence="1 2" key="1">
    <citation type="submission" date="2016-05" db="EMBL/GenBank/DDBJ databases">
        <title>Genome sequencing reveals origins of a unique bacterial endosymbiosis in the earliest lineages of terrestrial Fungi.</title>
        <authorList>
            <consortium name="DOE Joint Genome Institute"/>
            <person name="Uehling J."/>
            <person name="Gryganskyi A."/>
            <person name="Hameed K."/>
            <person name="Tschaplinski T."/>
            <person name="Misztal P."/>
            <person name="Wu S."/>
            <person name="Desiro A."/>
            <person name="Vande Pol N."/>
            <person name="Du Z.-Y."/>
            <person name="Zienkiewicz A."/>
            <person name="Zienkiewicz K."/>
            <person name="Morin E."/>
            <person name="Tisserant E."/>
            <person name="Splivallo R."/>
            <person name="Hainaut M."/>
            <person name="Henrissat B."/>
            <person name="Ohm R."/>
            <person name="Kuo A."/>
            <person name="Yan J."/>
            <person name="Lipzen A."/>
            <person name="Nolan M."/>
            <person name="Labutti K."/>
            <person name="Barry K."/>
            <person name="Goldstein A."/>
            <person name="Labbe J."/>
            <person name="Schadt C."/>
            <person name="Tuskan G."/>
            <person name="Grigoriev I."/>
            <person name="Martin F."/>
            <person name="Vilgalys R."/>
            <person name="Bonito G."/>
        </authorList>
    </citation>
    <scope>NUCLEOTIDE SEQUENCE [LARGE SCALE GENOMIC DNA]</scope>
    <source>
        <strain evidence="1 2">AG-77</strain>
    </source>
</reference>
<name>A0A197JI44_9FUNG</name>
<dbReference type="OrthoDB" id="2423903at2759"/>
<dbReference type="AlphaFoldDB" id="A0A197JI44"/>
<dbReference type="Proteomes" id="UP000078512">
    <property type="component" value="Unassembled WGS sequence"/>
</dbReference>